<dbReference type="PANTHER" id="PTHR11705">
    <property type="entry name" value="PROTEASE FAMILY M14 CARBOXYPEPTIDASE A,B"/>
    <property type="match status" value="1"/>
</dbReference>
<evidence type="ECO:0000256" key="4">
    <source>
        <dbReference type="ARBA" id="ARBA00022801"/>
    </source>
</evidence>
<reference evidence="11" key="1">
    <citation type="journal article" date="2019" name="Int. J. Syst. Evol. Microbiol.">
        <title>The Global Catalogue of Microorganisms (GCM) 10K type strain sequencing project: providing services to taxonomists for standard genome sequencing and annotation.</title>
        <authorList>
            <consortium name="The Broad Institute Genomics Platform"/>
            <consortium name="The Broad Institute Genome Sequencing Center for Infectious Disease"/>
            <person name="Wu L."/>
            <person name="Ma J."/>
        </authorList>
    </citation>
    <scope>NUCLEOTIDE SEQUENCE [LARGE SCALE GENOMIC DNA]</scope>
    <source>
        <strain evidence="11">JCM 18531</strain>
    </source>
</reference>
<dbReference type="Gene3D" id="3.40.630.10">
    <property type="entry name" value="Zn peptidases"/>
    <property type="match status" value="1"/>
</dbReference>
<sequence length="247" mass="27349">MQGMRLGTLLTTLAIALTCLTAAPTYAAPAPVDRPAVIEKVVIGHSVRHRPITAWHLGQPGKRKVLLIATMHGDEGKPRQILASLRDGRRIRGIDLWVVPVYNPDGLARGTRKNAHGVDLNRNFPYRWADLDGSYESGPRAGSEPETKAMMAFLRKIRPSRIISFHQPLYGVDTDTKDRAFSRRVARALHLPTKSFTCGGVCHGTMTGWFNHHARGSAVTVEYGAHPSRRQLTSAPPRLLRLFGARR</sequence>
<name>A0ABP8X1D2_9ACTN</name>
<evidence type="ECO:0000259" key="9">
    <source>
        <dbReference type="PROSITE" id="PS52035"/>
    </source>
</evidence>
<evidence type="ECO:0000313" key="11">
    <source>
        <dbReference type="Proteomes" id="UP001499974"/>
    </source>
</evidence>
<evidence type="ECO:0000256" key="8">
    <source>
        <dbReference type="SAM" id="SignalP"/>
    </source>
</evidence>
<evidence type="ECO:0000256" key="5">
    <source>
        <dbReference type="ARBA" id="ARBA00022833"/>
    </source>
</evidence>
<keyword evidence="4" id="KW-0378">Hydrolase</keyword>
<evidence type="ECO:0000256" key="7">
    <source>
        <dbReference type="PROSITE-ProRule" id="PRU01379"/>
    </source>
</evidence>
<comment type="caution">
    <text evidence="7">Lacks conserved residue(s) required for the propagation of feature annotation.</text>
</comment>
<keyword evidence="11" id="KW-1185">Reference proteome</keyword>
<evidence type="ECO:0000256" key="3">
    <source>
        <dbReference type="ARBA" id="ARBA00022670"/>
    </source>
</evidence>
<evidence type="ECO:0000256" key="2">
    <source>
        <dbReference type="ARBA" id="ARBA00005988"/>
    </source>
</evidence>
<protein>
    <recommendedName>
        <fullName evidence="9">Peptidase M14 domain-containing protein</fullName>
    </recommendedName>
</protein>
<dbReference type="Proteomes" id="UP001499974">
    <property type="component" value="Unassembled WGS sequence"/>
</dbReference>
<feature type="chain" id="PRO_5045125273" description="Peptidase M14 domain-containing protein" evidence="8">
    <location>
        <begin position="28"/>
        <end position="247"/>
    </location>
</feature>
<dbReference type="SMART" id="SM00631">
    <property type="entry name" value="Zn_pept"/>
    <property type="match status" value="1"/>
</dbReference>
<feature type="signal peptide" evidence="8">
    <location>
        <begin position="1"/>
        <end position="27"/>
    </location>
</feature>
<comment type="similarity">
    <text evidence="2 7">Belongs to the peptidase M14 family.</text>
</comment>
<proteinExistence type="inferred from homology"/>
<comment type="caution">
    <text evidence="10">The sequence shown here is derived from an EMBL/GenBank/DDBJ whole genome shotgun (WGS) entry which is preliminary data.</text>
</comment>
<keyword evidence="6" id="KW-0482">Metalloprotease</keyword>
<evidence type="ECO:0000313" key="10">
    <source>
        <dbReference type="EMBL" id="GAA4697569.1"/>
    </source>
</evidence>
<accession>A0ABP8X1D2</accession>
<feature type="domain" description="Peptidase M14" evidence="9">
    <location>
        <begin position="5"/>
        <end position="247"/>
    </location>
</feature>
<comment type="cofactor">
    <cofactor evidence="1">
        <name>Zn(2+)</name>
        <dbReference type="ChEBI" id="CHEBI:29105"/>
    </cofactor>
</comment>
<dbReference type="PANTHER" id="PTHR11705:SF143">
    <property type="entry name" value="SLL0236 PROTEIN"/>
    <property type="match status" value="1"/>
</dbReference>
<dbReference type="InterPro" id="IPR000834">
    <property type="entry name" value="Peptidase_M14"/>
</dbReference>
<evidence type="ECO:0000256" key="6">
    <source>
        <dbReference type="ARBA" id="ARBA00023049"/>
    </source>
</evidence>
<keyword evidence="3" id="KW-0645">Protease</keyword>
<dbReference type="Pfam" id="PF00246">
    <property type="entry name" value="Peptidase_M14"/>
    <property type="match status" value="1"/>
</dbReference>
<keyword evidence="8" id="KW-0732">Signal</keyword>
<dbReference type="SUPFAM" id="SSF53187">
    <property type="entry name" value="Zn-dependent exopeptidases"/>
    <property type="match status" value="1"/>
</dbReference>
<dbReference type="PROSITE" id="PS52035">
    <property type="entry name" value="PEPTIDASE_M14"/>
    <property type="match status" value="1"/>
</dbReference>
<organism evidence="10 11">
    <name type="scientific">Nocardioides conyzicola</name>
    <dbReference type="NCBI Taxonomy" id="1651781"/>
    <lineage>
        <taxon>Bacteria</taxon>
        <taxon>Bacillati</taxon>
        <taxon>Actinomycetota</taxon>
        <taxon>Actinomycetes</taxon>
        <taxon>Propionibacteriales</taxon>
        <taxon>Nocardioidaceae</taxon>
        <taxon>Nocardioides</taxon>
    </lineage>
</organism>
<gene>
    <name evidence="10" type="ORF">GCM10023349_11720</name>
</gene>
<evidence type="ECO:0000256" key="1">
    <source>
        <dbReference type="ARBA" id="ARBA00001947"/>
    </source>
</evidence>
<keyword evidence="5" id="KW-0862">Zinc</keyword>
<dbReference type="EMBL" id="BAABKM010000002">
    <property type="protein sequence ID" value="GAA4697569.1"/>
    <property type="molecule type" value="Genomic_DNA"/>
</dbReference>